<reference evidence="1" key="1">
    <citation type="submission" date="2023-04" db="EMBL/GenBank/DDBJ databases">
        <title>Ambrosiozyma monospora NBRC 10751.</title>
        <authorList>
            <person name="Ichikawa N."/>
            <person name="Sato H."/>
            <person name="Tonouchi N."/>
        </authorList>
    </citation>
    <scope>NUCLEOTIDE SEQUENCE</scope>
    <source>
        <strain evidence="1">NBRC 10751</strain>
    </source>
</reference>
<name>A0ACB5UBW5_AMBMO</name>
<accession>A0ACB5UBW5</accession>
<proteinExistence type="predicted"/>
<protein>
    <submittedName>
        <fullName evidence="1">Unnamed protein product</fullName>
    </submittedName>
</protein>
<dbReference type="EMBL" id="BSXS01015277">
    <property type="protein sequence ID" value="GMF06556.1"/>
    <property type="molecule type" value="Genomic_DNA"/>
</dbReference>
<keyword evidence="2" id="KW-1185">Reference proteome</keyword>
<evidence type="ECO:0000313" key="1">
    <source>
        <dbReference type="EMBL" id="GMF06556.1"/>
    </source>
</evidence>
<gene>
    <name evidence="1" type="ORF">Amon02_001272600</name>
</gene>
<comment type="caution">
    <text evidence="1">The sequence shown here is derived from an EMBL/GenBank/DDBJ whole genome shotgun (WGS) entry which is preliminary data.</text>
</comment>
<organism evidence="1 2">
    <name type="scientific">Ambrosiozyma monospora</name>
    <name type="common">Yeast</name>
    <name type="synonym">Endomycopsis monosporus</name>
    <dbReference type="NCBI Taxonomy" id="43982"/>
    <lineage>
        <taxon>Eukaryota</taxon>
        <taxon>Fungi</taxon>
        <taxon>Dikarya</taxon>
        <taxon>Ascomycota</taxon>
        <taxon>Saccharomycotina</taxon>
        <taxon>Pichiomycetes</taxon>
        <taxon>Pichiales</taxon>
        <taxon>Pichiaceae</taxon>
        <taxon>Ambrosiozyma</taxon>
    </lineage>
</organism>
<dbReference type="Proteomes" id="UP001165064">
    <property type="component" value="Unassembled WGS sequence"/>
</dbReference>
<sequence>MKINALSLERLEIDHLKPVTCLPIHLKKLKSLKKLAIKNYKKAKAPLITSIPDTVVNLCLLEPKYLTMTDDHSHKSKPINKLPSQLRELTIQDPCSGTISDIDLSRLPHLKHLRPLEYSSMKLFAYHLTHVPPNLETLALSVRDVNVNFDQLRLDRFRQFYGLSLSSHFRRTQGTTCFTTLPPSLTYL</sequence>
<evidence type="ECO:0000313" key="2">
    <source>
        <dbReference type="Proteomes" id="UP001165064"/>
    </source>
</evidence>